<keyword evidence="2 5" id="KW-0812">Transmembrane</keyword>
<keyword evidence="4 5" id="KW-0472">Membrane</keyword>
<dbReference type="EMBL" id="GEEE01007139">
    <property type="protein sequence ID" value="JAP56086.1"/>
    <property type="molecule type" value="Transcribed_RNA"/>
</dbReference>
<name>A0A0X3Q9Z8_SCHSO</name>
<evidence type="ECO:0000313" key="7">
    <source>
        <dbReference type="EMBL" id="JAP56086.1"/>
    </source>
</evidence>
<comment type="subcellular location">
    <subcellularLocation>
        <location evidence="1">Membrane</location>
        <topology evidence="1">Multi-pass membrane protein</topology>
    </subcellularLocation>
</comment>
<feature type="transmembrane region" description="Helical" evidence="5">
    <location>
        <begin position="12"/>
        <end position="30"/>
    </location>
</feature>
<proteinExistence type="predicted"/>
<evidence type="ECO:0000256" key="2">
    <source>
        <dbReference type="ARBA" id="ARBA00022692"/>
    </source>
</evidence>
<accession>A0A0X3Q9Z8</accession>
<evidence type="ECO:0000256" key="4">
    <source>
        <dbReference type="ARBA" id="ARBA00023136"/>
    </source>
</evidence>
<feature type="transmembrane region" description="Helical" evidence="5">
    <location>
        <begin position="159"/>
        <end position="176"/>
    </location>
</feature>
<dbReference type="InterPro" id="IPR004853">
    <property type="entry name" value="Sugar_P_trans_dom"/>
</dbReference>
<dbReference type="GO" id="GO:0016020">
    <property type="term" value="C:membrane"/>
    <property type="evidence" value="ECO:0007669"/>
    <property type="project" value="UniProtKB-SubCell"/>
</dbReference>
<feature type="transmembrane region" description="Helical" evidence="5">
    <location>
        <begin position="42"/>
        <end position="63"/>
    </location>
</feature>
<feature type="transmembrane region" description="Helical" evidence="5">
    <location>
        <begin position="297"/>
        <end position="315"/>
    </location>
</feature>
<dbReference type="PANTHER" id="PTHR11132">
    <property type="entry name" value="SOLUTE CARRIER FAMILY 35"/>
    <property type="match status" value="1"/>
</dbReference>
<evidence type="ECO:0000256" key="5">
    <source>
        <dbReference type="SAM" id="Phobius"/>
    </source>
</evidence>
<feature type="transmembrane region" description="Helical" evidence="5">
    <location>
        <begin position="106"/>
        <end position="127"/>
    </location>
</feature>
<dbReference type="Pfam" id="PF03151">
    <property type="entry name" value="TPT"/>
    <property type="match status" value="1"/>
</dbReference>
<dbReference type="InterPro" id="IPR050186">
    <property type="entry name" value="TPT_transporter"/>
</dbReference>
<evidence type="ECO:0000256" key="1">
    <source>
        <dbReference type="ARBA" id="ARBA00004141"/>
    </source>
</evidence>
<keyword evidence="3 5" id="KW-1133">Transmembrane helix</keyword>
<feature type="transmembrane region" description="Helical" evidence="5">
    <location>
        <begin position="196"/>
        <end position="215"/>
    </location>
</feature>
<feature type="domain" description="Sugar phosphate transporter" evidence="6">
    <location>
        <begin position="16"/>
        <end position="307"/>
    </location>
</feature>
<gene>
    <name evidence="7" type="primary">S35C2</name>
    <name evidence="7" type="ORF">TR155782</name>
</gene>
<feature type="transmembrane region" description="Helical" evidence="5">
    <location>
        <begin position="235"/>
        <end position="254"/>
    </location>
</feature>
<protein>
    <submittedName>
        <fullName evidence="7">Solute carrier family 35 member C2</fullName>
    </submittedName>
</protein>
<evidence type="ECO:0000256" key="3">
    <source>
        <dbReference type="ARBA" id="ARBA00022989"/>
    </source>
</evidence>
<organism evidence="7">
    <name type="scientific">Schistocephalus solidus</name>
    <name type="common">Tapeworm</name>
    <dbReference type="NCBI Taxonomy" id="70667"/>
    <lineage>
        <taxon>Eukaryota</taxon>
        <taxon>Metazoa</taxon>
        <taxon>Spiralia</taxon>
        <taxon>Lophotrochozoa</taxon>
        <taxon>Platyhelminthes</taxon>
        <taxon>Cestoda</taxon>
        <taxon>Eucestoda</taxon>
        <taxon>Diphyllobothriidea</taxon>
        <taxon>Diphyllobothriidae</taxon>
        <taxon>Schistocephalus</taxon>
    </lineage>
</organism>
<feature type="transmembrane region" description="Helical" evidence="5">
    <location>
        <begin position="266"/>
        <end position="285"/>
    </location>
</feature>
<sequence>MECFNAFSNSFKSLLGIGLFYAFSMSLIFFNNNIIKAYPFPLSITFFHLLMKFIFACIVRSIISLYRGEKRVEIPWSSYIRDVSPTGIASALDIGLSNWSFEFITVSLYTMTKSTTIIFVLLFAIICKLEKPTLSILLIVFCISVGLFLFTYQSTQFDGIGFILVLSASAVSGIRWTAAQKLTQKSKFGLGNPVDVIYHTQPWMALTLLPLSFYFEIMELLTSPLLFRTQVYLPLFRTLGLFMCGALLAFGLECSEIFVVCHASSLTLAIAGIFKEVITLYLAAAINGDVSNPVNKVGLIICLTGISIHIGLKFIKSFSYRRHRLRFLHAYRWHRTSSVYEKPW</sequence>
<feature type="transmembrane region" description="Helical" evidence="5">
    <location>
        <begin position="134"/>
        <end position="153"/>
    </location>
</feature>
<dbReference type="AlphaFoldDB" id="A0A0X3Q9Z8"/>
<evidence type="ECO:0000259" key="6">
    <source>
        <dbReference type="Pfam" id="PF03151"/>
    </source>
</evidence>
<reference evidence="7" key="1">
    <citation type="submission" date="2016-01" db="EMBL/GenBank/DDBJ databases">
        <title>Reference transcriptome for the parasite Schistocephalus solidus: insights into the molecular evolution of parasitism.</title>
        <authorList>
            <person name="Hebert F.O."/>
            <person name="Grambauer S."/>
            <person name="Barber I."/>
            <person name="Landry C.R."/>
            <person name="Aubin-Horth N."/>
        </authorList>
    </citation>
    <scope>NUCLEOTIDE SEQUENCE</scope>
</reference>